<reference evidence="1" key="1">
    <citation type="submission" date="2016-10" db="EMBL/GenBank/DDBJ databases">
        <authorList>
            <person name="de Groot N.N."/>
        </authorList>
    </citation>
    <scope>NUCLEOTIDE SEQUENCE [LARGE SCALE GENOMIC DNA]</scope>
    <source>
        <strain evidence="1">CCBAU85039</strain>
    </source>
</reference>
<dbReference type="STRING" id="501024.RTCCBAU85039_0834"/>
<organism evidence="1 3">
    <name type="scientific">Rhizobium tibeticum</name>
    <dbReference type="NCBI Taxonomy" id="501024"/>
    <lineage>
        <taxon>Bacteria</taxon>
        <taxon>Pseudomonadati</taxon>
        <taxon>Pseudomonadota</taxon>
        <taxon>Alphaproteobacteria</taxon>
        <taxon>Hyphomicrobiales</taxon>
        <taxon>Rhizobiaceae</taxon>
        <taxon>Rhizobium/Agrobacterium group</taxon>
        <taxon>Rhizobium</taxon>
    </lineage>
</organism>
<accession>A0A1H8DD26</accession>
<dbReference type="AlphaFoldDB" id="A0A1H8DD26"/>
<protein>
    <submittedName>
        <fullName evidence="1">Uncharacterized protein</fullName>
    </submittedName>
</protein>
<dbReference type="Proteomes" id="UP000183063">
    <property type="component" value="Unassembled WGS sequence"/>
</dbReference>
<gene>
    <name evidence="1" type="ORF">RTCCBAU85039_0834</name>
    <name evidence="2" type="ORF">SAMN05216228_100213</name>
</gene>
<proteinExistence type="predicted"/>
<evidence type="ECO:0000313" key="1">
    <source>
        <dbReference type="EMBL" id="SEH51355.1"/>
    </source>
</evidence>
<dbReference type="EMBL" id="FNXB01000004">
    <property type="protein sequence ID" value="SEH51355.1"/>
    <property type="molecule type" value="Genomic_DNA"/>
</dbReference>
<evidence type="ECO:0000313" key="3">
    <source>
        <dbReference type="Proteomes" id="UP000183063"/>
    </source>
</evidence>
<dbReference type="RefSeq" id="WP_072371165.1">
    <property type="nucleotide sequence ID" value="NZ_FNXB01000004.1"/>
</dbReference>
<dbReference type="OrthoDB" id="7770859at2"/>
<name>A0A1H8DD26_9HYPH</name>
<dbReference type="EMBL" id="FOCV01000002">
    <property type="protein sequence ID" value="SEN05190.1"/>
    <property type="molecule type" value="Genomic_DNA"/>
</dbReference>
<evidence type="ECO:0000313" key="2">
    <source>
        <dbReference type="EMBL" id="SEN05190.1"/>
    </source>
</evidence>
<sequence length="208" mass="22242">MKNLNSGFSAALGAARNGGIVPRVFVFITAKVRATGAPVSIGFWTGDEDINATVISGITGLPEARSYVGAVNLAVSAISRVSDLTTQTVTVEMSQIADAAQQLVRTYDIRLAKVEIHEMTLDVASRQLSSNPEIAFLGQVDGAPVETPMVGQDGRLTISVISDAINMLERTNPRKSSYEGQKRRGGDEWGLYSSTIATWQIPWGQKAS</sequence>
<reference evidence="2 4" key="2">
    <citation type="submission" date="2016-10" db="EMBL/GenBank/DDBJ databases">
        <authorList>
            <person name="Varghese N."/>
            <person name="Submissions S."/>
        </authorList>
    </citation>
    <scope>NUCLEOTIDE SEQUENCE [LARGE SCALE GENOMIC DNA]</scope>
    <source>
        <strain evidence="2 4">CGMCC 1.7071</strain>
    </source>
</reference>
<keyword evidence="4" id="KW-1185">Reference proteome</keyword>
<reference evidence="3" key="3">
    <citation type="submission" date="2016-10" db="EMBL/GenBank/DDBJ databases">
        <authorList>
            <person name="Wibberg D."/>
        </authorList>
    </citation>
    <scope>NUCLEOTIDE SEQUENCE [LARGE SCALE GENOMIC DNA]</scope>
</reference>
<dbReference type="Proteomes" id="UP000198939">
    <property type="component" value="Unassembled WGS sequence"/>
</dbReference>
<evidence type="ECO:0000313" key="4">
    <source>
        <dbReference type="Proteomes" id="UP000198939"/>
    </source>
</evidence>